<organism evidence="2 3">
    <name type="scientific">Aspergillus thermomutatus</name>
    <name type="common">Neosartorya pseudofischeri</name>
    <dbReference type="NCBI Taxonomy" id="41047"/>
    <lineage>
        <taxon>Eukaryota</taxon>
        <taxon>Fungi</taxon>
        <taxon>Dikarya</taxon>
        <taxon>Ascomycota</taxon>
        <taxon>Pezizomycotina</taxon>
        <taxon>Eurotiomycetes</taxon>
        <taxon>Eurotiomycetidae</taxon>
        <taxon>Eurotiales</taxon>
        <taxon>Aspergillaceae</taxon>
        <taxon>Aspergillus</taxon>
        <taxon>Aspergillus subgen. Fumigati</taxon>
    </lineage>
</organism>
<comment type="caution">
    <text evidence="2">The sequence shown here is derived from an EMBL/GenBank/DDBJ whole genome shotgun (WGS) entry which is preliminary data.</text>
</comment>
<reference evidence="2" key="1">
    <citation type="submission" date="2018-08" db="EMBL/GenBank/DDBJ databases">
        <title>Draft genome sequence of azole-resistant Aspergillus thermomutatus (Neosartorya pseudofischeri) strain HMR AF 39, isolated from a human nasal aspirate.</title>
        <authorList>
            <person name="Parent-Michaud M."/>
            <person name="Dufresne P.J."/>
            <person name="Fournier E."/>
            <person name="Martineau C."/>
            <person name="Moreira S."/>
            <person name="Perkins V."/>
            <person name="De Repentigny L."/>
            <person name="Dufresne S.F."/>
        </authorList>
    </citation>
    <scope>NUCLEOTIDE SEQUENCE [LARGE SCALE GENOMIC DNA]</scope>
    <source>
        <strain evidence="2">HMR AF 39</strain>
    </source>
</reference>
<name>A0A397G6K6_ASPTH</name>
<evidence type="ECO:0000256" key="1">
    <source>
        <dbReference type="SAM" id="Phobius"/>
    </source>
</evidence>
<dbReference type="AlphaFoldDB" id="A0A397G6K6"/>
<evidence type="ECO:0000313" key="2">
    <source>
        <dbReference type="EMBL" id="RHZ45474.1"/>
    </source>
</evidence>
<keyword evidence="1" id="KW-1133">Transmembrane helix</keyword>
<evidence type="ECO:0000313" key="3">
    <source>
        <dbReference type="Proteomes" id="UP000215305"/>
    </source>
</evidence>
<proteinExistence type="predicted"/>
<dbReference type="EMBL" id="NKHU02000286">
    <property type="protein sequence ID" value="RHZ45474.1"/>
    <property type="molecule type" value="Genomic_DNA"/>
</dbReference>
<dbReference type="GeneID" id="38126200"/>
<sequence>MSQTVTTSNGWDLIAAASQDGLNAQLTKLPAMPVRMDIPLEFLGLEKALIDITLDIPAAELAALIQVLKTVVKQSLKNGKEYKLASFSLSNEDVQQYKSLIPYVADFSFVQDTTNPGRSNLLVLMQTDFMVLVSNKPFLQYFVMPPMIENMKSQAKHPEDVPNQIAITKLTVPDLYQVQNTQDIGLDKDHDPWVSTMTGCIDTQAQALCFYLDVKADVTFLNFRVDAWDKSWQQFQVDDKENITLVQVNEDKGKSTTAEWWEWLLASLSFASGLVVGIMFAVVQVNAPDLGGTFIETAPLIVKWPNQKVVTLKSMRTPNHVVLDIAVDFFD</sequence>
<keyword evidence="1" id="KW-0812">Transmembrane</keyword>
<dbReference type="VEuPathDB" id="FungiDB:CDV56_104226"/>
<protein>
    <submittedName>
        <fullName evidence="2">Uncharacterized protein</fullName>
    </submittedName>
</protein>
<dbReference type="RefSeq" id="XP_026610729.1">
    <property type="nucleotide sequence ID" value="XM_026757845.1"/>
</dbReference>
<dbReference type="OrthoDB" id="5412634at2759"/>
<dbReference type="Proteomes" id="UP000215305">
    <property type="component" value="Unassembled WGS sequence"/>
</dbReference>
<keyword evidence="1" id="KW-0472">Membrane</keyword>
<keyword evidence="3" id="KW-1185">Reference proteome</keyword>
<gene>
    <name evidence="2" type="ORF">CDV56_104226</name>
</gene>
<feature type="transmembrane region" description="Helical" evidence="1">
    <location>
        <begin position="260"/>
        <end position="283"/>
    </location>
</feature>
<accession>A0A397G6K6</accession>